<dbReference type="InterPro" id="IPR016639">
    <property type="entry name" value="GST_Omega/GSH"/>
</dbReference>
<name>A0ABR3RUJ2_9PLEO</name>
<keyword evidence="3" id="KW-1185">Reference proteome</keyword>
<comment type="caution">
    <text evidence="2">The sequence shown here is derived from an EMBL/GenBank/DDBJ whole genome shotgun (WGS) entry which is preliminary data.</text>
</comment>
<protein>
    <recommendedName>
        <fullName evidence="1">GST C-terminal domain-containing protein</fullName>
    </recommendedName>
</protein>
<dbReference type="InterPro" id="IPR036249">
    <property type="entry name" value="Thioredoxin-like_sf"/>
</dbReference>
<dbReference type="SUPFAM" id="SSF52833">
    <property type="entry name" value="Thioredoxin-like"/>
    <property type="match status" value="1"/>
</dbReference>
<dbReference type="PANTHER" id="PTHR32419:SF25">
    <property type="entry name" value="GLUTATHIONE S-TRANSFERASE (EUROFUNG)"/>
    <property type="match status" value="1"/>
</dbReference>
<dbReference type="InterPro" id="IPR047047">
    <property type="entry name" value="GST_Omega-like_C"/>
</dbReference>
<dbReference type="SUPFAM" id="SSF81383">
    <property type="entry name" value="F-box domain"/>
    <property type="match status" value="1"/>
</dbReference>
<gene>
    <name evidence="2" type="ORF">SLS60_003041</name>
</gene>
<feature type="domain" description="GST C-terminal" evidence="1">
    <location>
        <begin position="144"/>
        <end position="277"/>
    </location>
</feature>
<evidence type="ECO:0000259" key="1">
    <source>
        <dbReference type="PROSITE" id="PS50405"/>
    </source>
</evidence>
<reference evidence="2 3" key="1">
    <citation type="submission" date="2024-02" db="EMBL/GenBank/DDBJ databases">
        <title>De novo assembly and annotation of 12 fungi associated with fruit tree decline syndrome in Ontario, Canada.</title>
        <authorList>
            <person name="Sulman M."/>
            <person name="Ellouze W."/>
            <person name="Ilyukhin E."/>
        </authorList>
    </citation>
    <scope>NUCLEOTIDE SEQUENCE [LARGE SCALE GENOMIC DNA]</scope>
    <source>
        <strain evidence="2 3">M42-189</strain>
    </source>
</reference>
<dbReference type="PROSITE" id="PS50405">
    <property type="entry name" value="GST_CTER"/>
    <property type="match status" value="1"/>
</dbReference>
<dbReference type="CDD" id="cd00570">
    <property type="entry name" value="GST_N_family"/>
    <property type="match status" value="1"/>
</dbReference>
<evidence type="ECO:0000313" key="2">
    <source>
        <dbReference type="EMBL" id="KAL1608102.1"/>
    </source>
</evidence>
<dbReference type="InterPro" id="IPR036047">
    <property type="entry name" value="F-box-like_dom_sf"/>
</dbReference>
<sequence>MSRFRSSIPSEQFPAEKDRYVLYINHTCPWCHRALIVHALKGLGDIVQVVEVDARDPTHGWFFSGFRGPSRDPIHGFKWLKELYLKADSHNKGRVTIPMLWDKKNHTVVNNESSEIMRMLIDGFDQFLPPERHEASKGASALIPSRLKNDIDQLNSWVYDDINNGVYKVGFAMTQAAYNEHVVRLFRAFDRLEQHLSQSNHQPFLFGNHITEADIRLYTTLIRFDVAYYTMFKCNLKMIRTDYPRLHTWLRRLYWSEGPKTGGGVFKRTTNFDVREYGFLVGRFGGHDGSPNGNFALAASAMDRPALAPSLRDADFLSNLPTETITSICGYLDGKELKNFRLASRTVHAKTYRGFFDHHFEVPTVTLTREGLERLVQIAKDPKSSPSVKGIQLVLVAFPNRGKQCLTGKPIVIQDWGGRIDIRQDGDSITKLQHGNAKPSGMKPPQKQLRRARRRIYGHYQHDLNYVRKKGVDVELLAEALQHLPALKDIWLADSIPDYQLVWGLKKIINDIGMKPFCASMRSWVSPKQDSYESRFEVERELKAIGAHGVGVILGAIRRSGIPFSGSLHLKGVPYAMSFSKTPNSRQIAPSATPSQTFAMSQITEMKYLSCIQGLDVATFDYAHGRDATDPHDAYRFEWLYQLLPIMTSLKNLGIHCGDPLYGDAYLGILWDLDYRSITFSKLHYLAINNMHIETPVLISFLERHQATLRRLHLNEVHICAIAPMYAN</sequence>
<dbReference type="InterPro" id="IPR036282">
    <property type="entry name" value="Glutathione-S-Trfase_C_sf"/>
</dbReference>
<dbReference type="SUPFAM" id="SSF47616">
    <property type="entry name" value="GST C-terminal domain-like"/>
    <property type="match status" value="1"/>
</dbReference>
<accession>A0ABR3RUJ2</accession>
<dbReference type="EMBL" id="JAKJXO020000003">
    <property type="protein sequence ID" value="KAL1608102.1"/>
    <property type="molecule type" value="Genomic_DNA"/>
</dbReference>
<dbReference type="Gene3D" id="1.20.1050.10">
    <property type="match status" value="1"/>
</dbReference>
<proteinExistence type="predicted"/>
<dbReference type="Pfam" id="PF13409">
    <property type="entry name" value="GST_N_2"/>
    <property type="match status" value="1"/>
</dbReference>
<dbReference type="Gene3D" id="3.40.30.10">
    <property type="entry name" value="Glutaredoxin"/>
    <property type="match status" value="1"/>
</dbReference>
<dbReference type="CDD" id="cd09917">
    <property type="entry name" value="F-box_SF"/>
    <property type="match status" value="1"/>
</dbReference>
<dbReference type="InterPro" id="IPR010987">
    <property type="entry name" value="Glutathione-S-Trfase_C-like"/>
</dbReference>
<evidence type="ECO:0000313" key="3">
    <source>
        <dbReference type="Proteomes" id="UP001521785"/>
    </source>
</evidence>
<dbReference type="CDD" id="cd03190">
    <property type="entry name" value="GST_C_Omega_like"/>
    <property type="match status" value="1"/>
</dbReference>
<dbReference type="Pfam" id="PF13410">
    <property type="entry name" value="GST_C_2"/>
    <property type="match status" value="1"/>
</dbReference>
<dbReference type="Proteomes" id="UP001521785">
    <property type="component" value="Unassembled WGS sequence"/>
</dbReference>
<dbReference type="PANTHER" id="PTHR32419">
    <property type="entry name" value="GLUTATHIONYL-HYDROQUINONE REDUCTASE"/>
    <property type="match status" value="1"/>
</dbReference>
<dbReference type="InterPro" id="IPR004045">
    <property type="entry name" value="Glutathione_S-Trfase_N"/>
</dbReference>
<organism evidence="2 3">
    <name type="scientific">Paraconiothyrium brasiliense</name>
    <dbReference type="NCBI Taxonomy" id="300254"/>
    <lineage>
        <taxon>Eukaryota</taxon>
        <taxon>Fungi</taxon>
        <taxon>Dikarya</taxon>
        <taxon>Ascomycota</taxon>
        <taxon>Pezizomycotina</taxon>
        <taxon>Dothideomycetes</taxon>
        <taxon>Pleosporomycetidae</taxon>
        <taxon>Pleosporales</taxon>
        <taxon>Massarineae</taxon>
        <taxon>Didymosphaeriaceae</taxon>
        <taxon>Paraconiothyrium</taxon>
    </lineage>
</organism>